<feature type="signal peptide" evidence="1">
    <location>
        <begin position="1"/>
        <end position="32"/>
    </location>
</feature>
<dbReference type="NCBIfam" id="NF010448">
    <property type="entry name" value="PRK13874.1"/>
    <property type="match status" value="1"/>
</dbReference>
<dbReference type="NCBIfam" id="TIGR02780">
    <property type="entry name" value="TrbJ_Ti"/>
    <property type="match status" value="1"/>
</dbReference>
<comment type="caution">
    <text evidence="2">The sequence shown here is derived from an EMBL/GenBank/DDBJ whole genome shotgun (WGS) entry which is preliminary data.</text>
</comment>
<feature type="chain" id="PRO_5046897967" evidence="1">
    <location>
        <begin position="33"/>
        <end position="250"/>
    </location>
</feature>
<protein>
    <submittedName>
        <fullName evidence="2">P-type conjugative transfer protein TrbJ</fullName>
    </submittedName>
</protein>
<gene>
    <name evidence="2" type="primary">trbJ</name>
    <name evidence="2" type="ORF">JQ619_21600</name>
</gene>
<dbReference type="Proteomes" id="UP001314635">
    <property type="component" value="Unassembled WGS sequence"/>
</dbReference>
<evidence type="ECO:0000256" key="1">
    <source>
        <dbReference type="SAM" id="SignalP"/>
    </source>
</evidence>
<dbReference type="EMBL" id="JAFCLK010000020">
    <property type="protein sequence ID" value="MBR1138369.1"/>
    <property type="molecule type" value="Genomic_DNA"/>
</dbReference>
<keyword evidence="1" id="KW-0732">Signal</keyword>
<keyword evidence="3" id="KW-1185">Reference proteome</keyword>
<sequence length="250" mass="27037">MILSVFRLRYRHPIAAGALVLAVTFAPGSTDAFDIVYDPSNYAQNVLTAARALQQINNQITSLANQTQMLINQAKHLASLPTSVLSQIDGNFAEMKRLMGEADKLAYNVGNIETQFSSTFQNFAVGKTDAQLITSARDRWQQSLSAYEHSLKAGAVAVQNLDGTRAQTSTLVDSSQSAVGVLQATQAGNQLIGVQTRQLADLTAMLAAQGRADALENSRKAAAQEQSREQLSRFLTGSSYSPTPVRMFHD</sequence>
<accession>A0ABS5GBG3</accession>
<organism evidence="2 3">
    <name type="scientific">Bradyrhizobium denitrificans</name>
    <dbReference type="NCBI Taxonomy" id="2734912"/>
    <lineage>
        <taxon>Bacteria</taxon>
        <taxon>Pseudomonadati</taxon>
        <taxon>Pseudomonadota</taxon>
        <taxon>Alphaproteobacteria</taxon>
        <taxon>Hyphomicrobiales</taxon>
        <taxon>Nitrobacteraceae</taxon>
        <taxon>Bradyrhizobium</taxon>
    </lineage>
</organism>
<proteinExistence type="predicted"/>
<dbReference type="RefSeq" id="WP_211400692.1">
    <property type="nucleotide sequence ID" value="NZ_JAFCLK010000020.1"/>
</dbReference>
<name>A0ABS5GBG3_9BRAD</name>
<reference evidence="3" key="1">
    <citation type="journal article" date="2021" name="ISME J.">
        <title>Evolutionary origin and ecological implication of a unique nif island in free-living Bradyrhizobium lineages.</title>
        <authorList>
            <person name="Tao J."/>
        </authorList>
    </citation>
    <scope>NUCLEOTIDE SEQUENCE [LARGE SCALE GENOMIC DNA]</scope>
    <source>
        <strain evidence="3">SZCCT0094</strain>
    </source>
</reference>
<evidence type="ECO:0000313" key="2">
    <source>
        <dbReference type="EMBL" id="MBR1138369.1"/>
    </source>
</evidence>
<evidence type="ECO:0000313" key="3">
    <source>
        <dbReference type="Proteomes" id="UP001314635"/>
    </source>
</evidence>
<dbReference type="InterPro" id="IPR014147">
    <property type="entry name" value="T4SS_TrbJ"/>
</dbReference>